<organism evidence="8 9">
    <name type="scientific">Scleropages formosus</name>
    <name type="common">Asian bonytongue</name>
    <name type="synonym">Osteoglossum formosum</name>
    <dbReference type="NCBI Taxonomy" id="113540"/>
    <lineage>
        <taxon>Eukaryota</taxon>
        <taxon>Metazoa</taxon>
        <taxon>Chordata</taxon>
        <taxon>Craniata</taxon>
        <taxon>Vertebrata</taxon>
        <taxon>Euteleostomi</taxon>
        <taxon>Actinopterygii</taxon>
        <taxon>Neopterygii</taxon>
        <taxon>Teleostei</taxon>
        <taxon>Osteoglossocephala</taxon>
        <taxon>Osteoglossomorpha</taxon>
        <taxon>Osteoglossiformes</taxon>
        <taxon>Osteoglossidae</taxon>
        <taxon>Scleropages</taxon>
    </lineage>
</organism>
<dbReference type="InterPro" id="IPR013783">
    <property type="entry name" value="Ig-like_fold"/>
</dbReference>
<dbReference type="Pfam" id="PF07686">
    <property type="entry name" value="V-set"/>
    <property type="match status" value="1"/>
</dbReference>
<dbReference type="GO" id="GO:1903037">
    <property type="term" value="P:regulation of leukocyte cell-cell adhesion"/>
    <property type="evidence" value="ECO:0007669"/>
    <property type="project" value="UniProtKB-ARBA"/>
</dbReference>
<dbReference type="PANTHER" id="PTHR24100:SF130">
    <property type="entry name" value="BUTYROPHILIN-LIKE PROTEIN 9"/>
    <property type="match status" value="1"/>
</dbReference>
<evidence type="ECO:0000313" key="8">
    <source>
        <dbReference type="Ensembl" id="ENSSFOP00015025075.2"/>
    </source>
</evidence>
<dbReference type="GO" id="GO:0005102">
    <property type="term" value="F:signaling receptor binding"/>
    <property type="evidence" value="ECO:0007669"/>
    <property type="project" value="TreeGrafter"/>
</dbReference>
<dbReference type="SMART" id="SM00409">
    <property type="entry name" value="IG"/>
    <property type="match status" value="1"/>
</dbReference>
<evidence type="ECO:0000256" key="2">
    <source>
        <dbReference type="ARBA" id="ARBA00022729"/>
    </source>
</evidence>
<proteinExistence type="predicted"/>
<dbReference type="Ensembl" id="ENSSFOT00015025348.2">
    <property type="protein sequence ID" value="ENSSFOP00015025075.2"/>
    <property type="gene ID" value="ENSSFOG00015016124.2"/>
</dbReference>
<dbReference type="InterPro" id="IPR007110">
    <property type="entry name" value="Ig-like_dom"/>
</dbReference>
<accession>A0A8C9RYI3</accession>
<dbReference type="GO" id="GO:0050863">
    <property type="term" value="P:regulation of T cell activation"/>
    <property type="evidence" value="ECO:0007669"/>
    <property type="project" value="UniProtKB-ARBA"/>
</dbReference>
<keyword evidence="2" id="KW-0732">Signal</keyword>
<dbReference type="FunFam" id="2.60.40.10:FF:000142">
    <property type="entry name" value="V-set domain-containing T-cell activation inhibitor 1"/>
    <property type="match status" value="1"/>
</dbReference>
<comment type="subcellular location">
    <subcellularLocation>
        <location evidence="1">Membrane</location>
    </subcellularLocation>
</comment>
<reference evidence="8" key="2">
    <citation type="submission" date="2025-08" db="UniProtKB">
        <authorList>
            <consortium name="Ensembl"/>
        </authorList>
    </citation>
    <scope>IDENTIFICATION</scope>
</reference>
<dbReference type="AlphaFoldDB" id="A0A8C9RYI3"/>
<dbReference type="Gene3D" id="2.60.40.10">
    <property type="entry name" value="Immunoglobulins"/>
    <property type="match status" value="1"/>
</dbReference>
<evidence type="ECO:0000256" key="6">
    <source>
        <dbReference type="ARBA" id="ARBA00023319"/>
    </source>
</evidence>
<evidence type="ECO:0000256" key="5">
    <source>
        <dbReference type="ARBA" id="ARBA00023180"/>
    </source>
</evidence>
<dbReference type="InterPro" id="IPR013106">
    <property type="entry name" value="Ig_V-set"/>
</dbReference>
<dbReference type="SUPFAM" id="SSF48726">
    <property type="entry name" value="Immunoglobulin"/>
    <property type="match status" value="1"/>
</dbReference>
<dbReference type="InterPro" id="IPR036179">
    <property type="entry name" value="Ig-like_dom_sf"/>
</dbReference>
<keyword evidence="6" id="KW-0393">Immunoglobulin domain</keyword>
<evidence type="ECO:0000256" key="4">
    <source>
        <dbReference type="ARBA" id="ARBA00023157"/>
    </source>
</evidence>
<dbReference type="SMART" id="SM00406">
    <property type="entry name" value="IGv"/>
    <property type="match status" value="1"/>
</dbReference>
<reference evidence="8" key="3">
    <citation type="submission" date="2025-09" db="UniProtKB">
        <authorList>
            <consortium name="Ensembl"/>
        </authorList>
    </citation>
    <scope>IDENTIFICATION</scope>
</reference>
<keyword evidence="5" id="KW-0325">Glycoprotein</keyword>
<reference evidence="8 9" key="1">
    <citation type="submission" date="2019-04" db="EMBL/GenBank/DDBJ databases">
        <authorList>
            <consortium name="Wellcome Sanger Institute Data Sharing"/>
        </authorList>
    </citation>
    <scope>NUCLEOTIDE SEQUENCE [LARGE SCALE GENOMIC DNA]</scope>
</reference>
<dbReference type="InterPro" id="IPR003599">
    <property type="entry name" value="Ig_sub"/>
</dbReference>
<dbReference type="GO" id="GO:0050852">
    <property type="term" value="P:T cell receptor signaling pathway"/>
    <property type="evidence" value="ECO:0007669"/>
    <property type="project" value="TreeGrafter"/>
</dbReference>
<evidence type="ECO:0000256" key="1">
    <source>
        <dbReference type="ARBA" id="ARBA00004370"/>
    </source>
</evidence>
<name>A0A8C9RYI3_SCLFO</name>
<dbReference type="GeneTree" id="ENSGT01120000271914"/>
<dbReference type="GO" id="GO:0001817">
    <property type="term" value="P:regulation of cytokine production"/>
    <property type="evidence" value="ECO:0007669"/>
    <property type="project" value="TreeGrafter"/>
</dbReference>
<dbReference type="PANTHER" id="PTHR24100">
    <property type="entry name" value="BUTYROPHILIN"/>
    <property type="match status" value="1"/>
</dbReference>
<feature type="domain" description="Ig-like" evidence="7">
    <location>
        <begin position="8"/>
        <end position="116"/>
    </location>
</feature>
<evidence type="ECO:0000259" key="7">
    <source>
        <dbReference type="PROSITE" id="PS50835"/>
    </source>
</evidence>
<keyword evidence="3" id="KW-0472">Membrane</keyword>
<keyword evidence="9" id="KW-1185">Reference proteome</keyword>
<dbReference type="Proteomes" id="UP000694397">
    <property type="component" value="Chromosome 11"/>
</dbReference>
<sequence length="120" mass="13861">LRSKNLNPKLVVPSDPVVTSTGHDVLLPCHLSPEKSAVPMEIRWFRDKYLEFVFLYQAGKEERGKGYEGRVSLFPQELLRGNVSLLLRDVKLNDGGEYKCHVSFSSWYEEPIVRLTVRRK</sequence>
<dbReference type="OrthoDB" id="10055806at2759"/>
<evidence type="ECO:0000313" key="9">
    <source>
        <dbReference type="Proteomes" id="UP000694397"/>
    </source>
</evidence>
<dbReference type="InterPro" id="IPR050504">
    <property type="entry name" value="IgSF_BTN/MOG"/>
</dbReference>
<dbReference type="PROSITE" id="PS50835">
    <property type="entry name" value="IG_LIKE"/>
    <property type="match status" value="1"/>
</dbReference>
<protein>
    <recommendedName>
        <fullName evidence="7">Ig-like domain-containing protein</fullName>
    </recommendedName>
</protein>
<evidence type="ECO:0000256" key="3">
    <source>
        <dbReference type="ARBA" id="ARBA00023136"/>
    </source>
</evidence>
<dbReference type="GO" id="GO:0009897">
    <property type="term" value="C:external side of plasma membrane"/>
    <property type="evidence" value="ECO:0007669"/>
    <property type="project" value="TreeGrafter"/>
</dbReference>
<keyword evidence="4" id="KW-1015">Disulfide bond</keyword>